<name>A0A5C5WRX6_9BACT</name>
<dbReference type="InterPro" id="IPR024079">
    <property type="entry name" value="MetalloPept_cat_dom_sf"/>
</dbReference>
<keyword evidence="4" id="KW-1185">Reference proteome</keyword>
<dbReference type="InterPro" id="IPR006626">
    <property type="entry name" value="PbH1"/>
</dbReference>
<dbReference type="InterPro" id="IPR045474">
    <property type="entry name" value="GEVED"/>
</dbReference>
<protein>
    <submittedName>
        <fullName evidence="3">Dockerin type I repeat protein</fullName>
    </submittedName>
</protein>
<dbReference type="Gene3D" id="2.60.120.380">
    <property type="match status" value="4"/>
</dbReference>
<feature type="compositionally biased region" description="Polar residues" evidence="1">
    <location>
        <begin position="2434"/>
        <end position="2445"/>
    </location>
</feature>
<evidence type="ECO:0000259" key="2">
    <source>
        <dbReference type="Pfam" id="PF20009"/>
    </source>
</evidence>
<feature type="region of interest" description="Disordered" evidence="1">
    <location>
        <begin position="2422"/>
        <end position="2449"/>
    </location>
</feature>
<gene>
    <name evidence="3" type="ORF">Pla22_08480</name>
</gene>
<evidence type="ECO:0000256" key="1">
    <source>
        <dbReference type="SAM" id="MobiDB-lite"/>
    </source>
</evidence>
<dbReference type="EMBL" id="SJPI01000001">
    <property type="protein sequence ID" value="TWT53220.1"/>
    <property type="molecule type" value="Genomic_DNA"/>
</dbReference>
<evidence type="ECO:0000313" key="4">
    <source>
        <dbReference type="Proteomes" id="UP000316598"/>
    </source>
</evidence>
<evidence type="ECO:0000313" key="3">
    <source>
        <dbReference type="EMBL" id="TWT53220.1"/>
    </source>
</evidence>
<dbReference type="Proteomes" id="UP000316598">
    <property type="component" value="Unassembled WGS sequence"/>
</dbReference>
<accession>A0A5C5WRX6</accession>
<feature type="domain" description="GEVED" evidence="2">
    <location>
        <begin position="5099"/>
        <end position="5178"/>
    </location>
</feature>
<sequence>MTLRDSRFRPGFGNSSERGGNTPKGDRSLHSRLRQQRRRKDRRLLSESLEPRQLLAGPELIGIQPNEGSLLTSTPLNVSPRELVFRFDDNADIDPSTLSAIRITRAGEDGVFESATTTSDLGTGGQILVEFRARQSGSLGNGINVVFTSSTRTNSALPSVSVTDRTITVDVNNNPNQSTRVSELISAIANNAEASSLIEVIQVSGSSQTSIGTLVPSGLTLTLIGANSAEAVTDFGTGGDVRVRLVSQLSGVDGRGTQVEITRQNFGGAANPVVVVTGQSIRVQLNSAPGFETTAAQFINAINTNPEASTLLFAALQDGDATTAIGTAGLSVPLLTLSGVTDVVVEPGFVGLGDSSREVVFRFAEPLPDDIYQIDILGTGVNALRSTNGDRFQMGTDLTQLFSINLGPKVVAVVPEPVRRNSSGGLSPATGTIEVHFNDDDLNKAQAETPGFYQLIYTRDTVSNQDDIVVTPTTVSYNNITNIATLNFGRPLSRIPNPANPTQFLTGAARLRVGTSEGLPAAPTEIVLQLDASTEIEPGSTFDDAYDLGAQWTIGSTTTSSARLTSEIFNTSPYELDLPGPNLPGTRTIRPDDPSRLDRTVPLDYLRYGADVVDGISVIQYNFAPSWLGDDPNAPGIEEDRTYFNIISEQQKQRVREVMQLYSEYLGVNFVEVEGEFTSEAFISIAVGDLYGGDERAFSGDGDIAVVTRDRNGDGIDDLGVMDFQDFDESTDDQFGGEFFRGAFFVVGQLLGYGYADDLPQPVTQSTDFIFAPGTDNEPAFPALADILHGQYLYRPDSTDIDLYRFSLSTRGTLSIETMAERLSEPSLLDTTLRLYRLGANGAFEEIARNDDYFSNDSLIDLVVDSGTYAIGVSARGNDSYDPNIEDSGFGGLSEGKYELLVDFKPSSTNAITDTTGIALDGDGDNRPGGVFDFWFVPSDSNNTLYVDKAASGGVGPLGTVGNAYREIDQALAAARPGDTVRVVGNGGTDGKLETPGDNFSYQIGFASNGTALEDGSSLNLPQGVRMVIDSGAILKLSGSRIGIGSVSPLIDVSDSALQVLGTPSIVSANGLPARDSTNSIIPGSVYFTSINDRELGMGNSPNITSAAQPGDWGGIDFRGDLDTADESRRNRENEGVFLNHIQGADIRYGGGSVSIGGRSVVVSPVDMAITRATIINSVIQRSADAAIAATPDTFAETRFTTPFFQDAGVFTPDFERVGPQISGNTIIDNSINGLFIRVVTRTGDVVETIKTTSRFDDTDITHVLAENLVIEGTAGGPILQSSAPSSLLVRLEATDTGNIAPGTYSYRITNVDSSGLESAASQPSLEVTLTQTGGISLTQLPAIASGTDFVSRRLYRATIDPVSGLPGPYQLVEQLNASSTSFVDRDAAGTSLLPAGDSLLRSRLDASLVIDPGTVLKLDGARIEARFGADLIAEGLPSLPIVFTSIEDNRYGAGGTFDTNDRGENGELTAGDWGGIYIGHAASASIDQAVIAGAGGRTRIEGGFASFNALEVHQADLRLANTRFEQNADGRSEIADDRVGRGDNASGTVFVRASNPIIVNNAFVDGESAALSFDINSFSAVEVNDPGRSTGNIDQVDIVGNSGPLIEGNVLDGNSINGVVIRGGQLATAGVWDDVDIVHVVQDSIEIPNQHVYGGLKLQSDARGSLVVKFQSADGETAGIVVGGSLLTATDEFGDIADRIGGSLQVVGHPDFPVVLTTLADDTSGAGFKLDGTPQVDTNNDGVLTTDLSQQPGDGFIRLPTGPEVNRGNTIDNDVDVNTPGYFEATITSGNDVALGGVTVEDLTNQQTLVNQNYIFAYTTYIEANGTVINLGGTTVTQAATLIADDVVESRGTFTGAGGTVEWIATSFFLDGVARLTTRLELDGGDTPLGDLRVVSYLDEDINLADDDILVTSGTPGAADFRAYTLDGPSRVGFAHGGFYLQDGSNLVNANYEGWAADQFNELETAILAGTQTFSVAGDIDLVDLPQAADADFGSRFGPNDVTTAFAWRADATATTSTITSFLELLSADPAIVPPAQIFESGLWNGIVVREAADDRNVAAIAEQEPVRTGFIDSNAIPSQSQFLGELAPSEKDGDENRRLGFIIDGAITTRDDLDVYSFVAESNTEVWLDIDRTGNQLDSVVELIDANGRILASSNDSLLAETNPNSIYSASGLNPDAAQPLSVAEERITSQEITISESIVDATGGNISLAIAGQTPVLLPLSVFVLNPAEAIENALSNAFSDQLGTITATLNRRAGREFSPTDPNVITRFGDDFVVQLRFDSTFFIGRDVPQVQISTVGITGPSTVTSNVAEKLLGSQLQDAYSSNPKDAGMRITLPGEVGTRNLYHIRVRSANTKVATDLATLVDPAKVRDGLSRGNYQLQIRLSEVDEHAGTQVRLADVRYATTGLQIIGQPLHSPLLGEEQEIPGDSATPGSNDPNNSLAEAQPLGYYGVGNDATSGQSGLLQSDQASKSFGGSLVSATDVDWYSFTVGYDNLTRDQLDLHFATVFDLDYASGFARADMAMYVFNAQGQLILVGGDSNVADDLPGLASSNNTDDLSRGSAGAEDPYIGVTELSEGTYYIAISNQQQVPLPMDQFFNANSANPLLRLEPIDSIRRIAEDRIGISGGGTASLPEVPVLFDQDSIIDYTLDDVLIYVNTPTGLRLVNAFTGQNYGSVGDFNNGELIREIAFSNNGELFSYNVPQGALTDTTLQYHRIDTGTAALSAPLSLGAGVVTFDSTVNVTAMAPDVYTPVATNAGLDVRAIEIGALGGTELGFLVADRAALSATATAAGASYESNILYGFDPSDGTANGPTVPFTAGFIGQALSGAGTSPREIGRITDGVRDVGPTAISTFLGLTAPVETNSAGVTVPSLVDGDSFVLANGANSITFEFNSGFTLNANAVNPILDGQTVNIDGTVFEFNTGQRFQFADNTGGIIEGATVRIPADDGSTLVFQFVGSGNASGSNIPVAARDATGQPLSNVALAANLAQAVNSQVTTYRATSQNQNVYFTGATSPSLTATGTGVTVFGDNGVQNGRVAVNVPETVSNAVLIDTLATAIRGSGITVVSSGPSLSLPDATSVSYDNTAGGQLPATQPGGLSVTGDSTVADGAIAVQILPNDSAADIALRIANIVNNAPSSSPLSGVGAQAFGRSVQFSNSNIDTVTSANNALTRGGLQLGGQVTGVAAVDSQNALFAITDNGALFRIDESIALSTGVRQAIGQPVFQATDLADINFTALRSGPVSFADGELRDTLFGITGNGDIYAFNTLGELQPIFSGGRSIISTGITGAQGFDFSTLGFNLWHVTDTREFDAGHGIDSLYNSTRDPVFGGLSLAFNYEANAFNNRFGAGEQPVIETNNVVANPRQDGGGVQSTYNFPGGAKGVIQSNSFDLEGFSSADEPVLYFNYYLETDGSDSIEFDRDSLRVYVTTADGTQHLVASNNTARGIGSFDDEFDDPAAIGDYDDDIDVDVQQLFDNTGTWRQARISLGEFAGEAGLSLRLEFSSAGTVNTGSGSLGTIAGSSLTDGQQFTIAGETFSIDLAPAVSTPSGQQLAQLYTDLTARATVTIDNQVYVLNDGSRDVAAGEVSVSLVGLISQRGSLNALTAIDVADVLAATIRTSPPPNALIDGLSFSDPQDIDPNSGDDRNDVITGAAVLPYTGGNVTFVGQGQLGNDRNVGSFDGLTPANADPVNVDDVDLIRVNLEEGALVAVNIADTNPNLPVQSVIRFFDQSGLPLVQTGSETNAATFTAPAAGTYFIGISGSTNTNYDARFDDTGSTASVGGYEATIAINTSSLDLRVRTDGNTIELAGTQGIVSDPTGLFTISGVAPVSGVSVPLSRFQSAEEVALVVQDVLADRFAGGNTNLLPTTGNLIRLPGFSIDDPGPFANSAARYGDQFGDGPLGGTRDNSNEGVYLDDFIIGFAERGEVATNSNVVAEDFITDLRRNFPLPANPTSNLNTGTYQVEIRGGSEYVDSAAQSPFRTFDTNTRLSAARYMEARAASELRDGQTFSIFDGRSEVVFEFNQTETGNGVTPGNVEVAFTLTATDPDTGNIRPQTASEVATNIINAINRSDVQSVIDVPALLDSGQDGMNSARINIFADVVITDNDGGLAVIGRNELRGDDNTERQTQGIILVENSRFMFNENYGIGIDHGLSATVNGVDTPSVVRYPRNLVELNSENLSPGVIIQSNVLAYNGLGGLQINGIDPTLNETQSDPVAFDRIVNNTIIGGTVTAGVQAPPQTIQGILFPQGNISFADSVVDYSPDAGGSAPPISFQNTLQALGAPDSTGIGAEPTDGLTTVSLGLGGSITLQFTDNLLTGSGDSANDLIVFETGQVESVRVEISRDGVQFSNVGTVGGLTNSIDIDAFGFGSQDRFAFVRLTDLRQGDLTGAALGADIDAVGALSSVPVETFEPGGTGIELVGNASPVLLNNVIANSTLGVQVGTGSVLPILGGNSYYRNTENVPTGNSVGQFAQELSDAEVIFVSAANLVFAPAAGSLIIDSSIDSLPDRPSLTTVKNPLGLPPSPILAPRLDVNGQLRVDDPNVETPRGLGENVFKDRGASDRGDLVGPRVVLRSPQAPNLGIDAGTVSVLGDAPKFFEIQLIDGLAPADVVPGTGIDDLSVSSGSILLLKDNEVLVEGIDYRYGYNASTNVIRLTPIAGVWEENSTYVIRMIDASDAIIGATAGNTIADGSALNLRDLQNNVTRFEYETGITLNITPGLLAGGAADGITFDVFDGTNSITFELDDDGQSDPLNSAVTIPAAGADSSIAQALTAAVNASSLNLTAVSSGLVVQFQGTNPLATVTSSRALTIQGSIGTSIGFGLQIPADGADVADTVADGQTFIVRRGASIQAIFEFDDDNVLNTTGAIRIAFNENSTLDQIAGEIVRAVGGAGLGLAPSNKGFGRISLGGNATYSVTTVNSALTQIGFPGQTETVPISISVDQTSAEVAQAIAAAIEGAEIAGVSTSLAESRIFVEGSAGVDGVGAIETVTIQDEVGNELQSNLPNGRTELTIFVGSGFDYGDAPAPYISLDVAGGPRHAVDPTFSIGATVTADADARLTNADTDDGVAVGSLQAGFSTNLSIEINNTNNRSAYLDAWFDWNANGIFESDEVLRYATNDSTLPVISSGTNSILVSVPSSAVSGEIYARFRLSEVANLSATGQASSGEVEDYRFVVGTNPFQNPKVDNTNVPAQDLRKDVNDSGSVTPIDALQIINAIGRNDGQNIPLDVLPLPAKLPIYPDVNGDGIVSARDALQVINELARLPNSNGEQIGGEGELIVAANASGYSQVADGVLASGATRLGDQLLAEQSVIDQPVSTVSVQESKTSVFDSPETVGLDSIVDTLAEDTSTAREAQAIAGDVDVRDQLFASF</sequence>
<feature type="region of interest" description="Disordered" evidence="1">
    <location>
        <begin position="1"/>
        <end position="49"/>
    </location>
</feature>
<feature type="compositionally biased region" description="Basic residues" evidence="1">
    <location>
        <begin position="30"/>
        <end position="42"/>
    </location>
</feature>
<dbReference type="GO" id="GO:0004553">
    <property type="term" value="F:hydrolase activity, hydrolyzing O-glycosyl compounds"/>
    <property type="evidence" value="ECO:0007669"/>
    <property type="project" value="InterPro"/>
</dbReference>
<dbReference type="SMART" id="SM00710">
    <property type="entry name" value="PbH1"/>
    <property type="match status" value="10"/>
</dbReference>
<dbReference type="InterPro" id="IPR002105">
    <property type="entry name" value="Dockerin_1_rpt"/>
</dbReference>
<dbReference type="GO" id="GO:0008237">
    <property type="term" value="F:metallopeptidase activity"/>
    <property type="evidence" value="ECO:0007669"/>
    <property type="project" value="InterPro"/>
</dbReference>
<proteinExistence type="predicted"/>
<dbReference type="Pfam" id="PF00404">
    <property type="entry name" value="Dockerin_1"/>
    <property type="match status" value="1"/>
</dbReference>
<dbReference type="Pfam" id="PF20009">
    <property type="entry name" value="GEVED"/>
    <property type="match status" value="1"/>
</dbReference>
<reference evidence="3 4" key="1">
    <citation type="submission" date="2019-02" db="EMBL/GenBank/DDBJ databases">
        <title>Deep-cultivation of Planctomycetes and their phenomic and genomic characterization uncovers novel biology.</title>
        <authorList>
            <person name="Wiegand S."/>
            <person name="Jogler M."/>
            <person name="Boedeker C."/>
            <person name="Pinto D."/>
            <person name="Vollmers J."/>
            <person name="Rivas-Marin E."/>
            <person name="Kohn T."/>
            <person name="Peeters S.H."/>
            <person name="Heuer A."/>
            <person name="Rast P."/>
            <person name="Oberbeckmann S."/>
            <person name="Bunk B."/>
            <person name="Jeske O."/>
            <person name="Meyerdierks A."/>
            <person name="Storesund J.E."/>
            <person name="Kallscheuer N."/>
            <person name="Luecker S."/>
            <person name="Lage O.M."/>
            <person name="Pohl T."/>
            <person name="Merkel B.J."/>
            <person name="Hornburger P."/>
            <person name="Mueller R.-W."/>
            <person name="Bruemmer F."/>
            <person name="Labrenz M."/>
            <person name="Spormann A.M."/>
            <person name="Op Den Camp H."/>
            <person name="Overmann J."/>
            <person name="Amann R."/>
            <person name="Jetten M.S.M."/>
            <person name="Mascher T."/>
            <person name="Medema M.H."/>
            <person name="Devos D.P."/>
            <person name="Kaster A.-K."/>
            <person name="Ovreas L."/>
            <person name="Rohde M."/>
            <person name="Galperin M.Y."/>
            <person name="Jogler C."/>
        </authorList>
    </citation>
    <scope>NUCLEOTIDE SEQUENCE [LARGE SCALE GENOMIC DNA]</scope>
    <source>
        <strain evidence="3 4">Pla22</strain>
    </source>
</reference>
<dbReference type="GO" id="GO:0000272">
    <property type="term" value="P:polysaccharide catabolic process"/>
    <property type="evidence" value="ECO:0007669"/>
    <property type="project" value="InterPro"/>
</dbReference>
<organism evidence="3 4">
    <name type="scientific">Rubripirellula amarantea</name>
    <dbReference type="NCBI Taxonomy" id="2527999"/>
    <lineage>
        <taxon>Bacteria</taxon>
        <taxon>Pseudomonadati</taxon>
        <taxon>Planctomycetota</taxon>
        <taxon>Planctomycetia</taxon>
        <taxon>Pirellulales</taxon>
        <taxon>Pirellulaceae</taxon>
        <taxon>Rubripirellula</taxon>
    </lineage>
</organism>
<dbReference type="RefSeq" id="WP_146513474.1">
    <property type="nucleotide sequence ID" value="NZ_SJPI01000001.1"/>
</dbReference>
<dbReference type="Gene3D" id="3.40.390.10">
    <property type="entry name" value="Collagenase (Catalytic Domain)"/>
    <property type="match status" value="1"/>
</dbReference>
<comment type="caution">
    <text evidence="3">The sequence shown here is derived from an EMBL/GenBank/DDBJ whole genome shotgun (WGS) entry which is preliminary data.</text>
</comment>
<dbReference type="OrthoDB" id="247526at2"/>